<evidence type="ECO:0000256" key="9">
    <source>
        <dbReference type="RuleBase" id="RU363013"/>
    </source>
</evidence>
<organism evidence="10 11">
    <name type="scientific">Bordetella flabilis</name>
    <dbReference type="NCBI Taxonomy" id="463014"/>
    <lineage>
        <taxon>Bacteria</taxon>
        <taxon>Pseudomonadati</taxon>
        <taxon>Pseudomonadota</taxon>
        <taxon>Betaproteobacteria</taxon>
        <taxon>Burkholderiales</taxon>
        <taxon>Alcaligenaceae</taxon>
        <taxon>Bordetella</taxon>
    </lineage>
</organism>
<dbReference type="InterPro" id="IPR013785">
    <property type="entry name" value="Aldolase_TIM"/>
</dbReference>
<comment type="subcellular location">
    <subcellularLocation>
        <location evidence="8 9">Cytoplasm</location>
    </subcellularLocation>
</comment>
<keyword evidence="11" id="KW-1185">Reference proteome</keyword>
<dbReference type="PROSITE" id="PS00171">
    <property type="entry name" value="TIM_1"/>
    <property type="match status" value="1"/>
</dbReference>
<evidence type="ECO:0000256" key="4">
    <source>
        <dbReference type="ARBA" id="ARBA00022432"/>
    </source>
</evidence>
<dbReference type="InterPro" id="IPR020861">
    <property type="entry name" value="Triosephosphate_isomerase_AS"/>
</dbReference>
<comment type="pathway">
    <text evidence="2">Carbohydrate metabolism; erythritol degradation.</text>
</comment>
<keyword evidence="7 8" id="KW-0413">Isomerase</keyword>
<dbReference type="Proteomes" id="UP000091926">
    <property type="component" value="Chromosome"/>
</dbReference>
<dbReference type="Pfam" id="PF00121">
    <property type="entry name" value="TIM"/>
    <property type="match status" value="1"/>
</dbReference>
<protein>
    <recommendedName>
        <fullName evidence="8 9">Triosephosphate isomerase</fullName>
        <shortName evidence="8">TIM</shortName>
        <shortName evidence="8">TPI</shortName>
        <ecNumber evidence="8 9">5.3.1.1</ecNumber>
    </recommendedName>
    <alternativeName>
        <fullName evidence="8">Triose-phosphate isomerase</fullName>
    </alternativeName>
</protein>
<feature type="active site" description="Electrophile" evidence="8">
    <location>
        <position position="113"/>
    </location>
</feature>
<gene>
    <name evidence="8" type="primary">tpiA</name>
    <name evidence="10" type="ORF">BAU07_07395</name>
</gene>
<evidence type="ECO:0000256" key="1">
    <source>
        <dbReference type="ARBA" id="ARBA00004680"/>
    </source>
</evidence>
<dbReference type="GO" id="GO:0019563">
    <property type="term" value="P:glycerol catabolic process"/>
    <property type="evidence" value="ECO:0007669"/>
    <property type="project" value="TreeGrafter"/>
</dbReference>
<dbReference type="PROSITE" id="PS51440">
    <property type="entry name" value="TIM_2"/>
    <property type="match status" value="1"/>
</dbReference>
<evidence type="ECO:0000256" key="8">
    <source>
        <dbReference type="HAMAP-Rule" id="MF_00147"/>
    </source>
</evidence>
<comment type="pathway">
    <text evidence="8 9">Carbohydrate biosynthesis; gluconeogenesis.</text>
</comment>
<comment type="subunit">
    <text evidence="8 9">Homodimer.</text>
</comment>
<feature type="binding site" evidence="8">
    <location>
        <begin position="28"/>
        <end position="30"/>
    </location>
    <ligand>
        <name>substrate</name>
    </ligand>
</feature>
<dbReference type="GO" id="GO:0006094">
    <property type="term" value="P:gluconeogenesis"/>
    <property type="evidence" value="ECO:0007669"/>
    <property type="project" value="UniProtKB-UniRule"/>
</dbReference>
<dbReference type="PANTHER" id="PTHR21139:SF42">
    <property type="entry name" value="TRIOSEPHOSPHATE ISOMERASE"/>
    <property type="match status" value="1"/>
</dbReference>
<comment type="catalytic activity">
    <reaction evidence="8 9">
        <text>D-glyceraldehyde 3-phosphate = dihydroxyacetone phosphate</text>
        <dbReference type="Rhea" id="RHEA:18585"/>
        <dbReference type="ChEBI" id="CHEBI:57642"/>
        <dbReference type="ChEBI" id="CHEBI:59776"/>
        <dbReference type="EC" id="5.3.1.1"/>
    </reaction>
</comment>
<dbReference type="Gene3D" id="3.20.20.70">
    <property type="entry name" value="Aldolase class I"/>
    <property type="match status" value="1"/>
</dbReference>
<dbReference type="CDD" id="cd00311">
    <property type="entry name" value="TIM"/>
    <property type="match status" value="1"/>
</dbReference>
<dbReference type="AlphaFoldDB" id="A0A193GBW5"/>
<dbReference type="InterPro" id="IPR022896">
    <property type="entry name" value="TrioseP_Isoase_bac/euk"/>
</dbReference>
<feature type="active site" description="Proton acceptor" evidence="8">
    <location>
        <position position="184"/>
    </location>
</feature>
<name>A0A193GBW5_9BORD</name>
<dbReference type="OrthoDB" id="9809429at2"/>
<reference evidence="10 11" key="1">
    <citation type="submission" date="2016-06" db="EMBL/GenBank/DDBJ databases">
        <title>Complete genome sequences of Bordetella bronchialis and Bordetella flabilis.</title>
        <authorList>
            <person name="LiPuma J.J."/>
            <person name="Spilker T."/>
        </authorList>
    </citation>
    <scope>NUCLEOTIDE SEQUENCE [LARGE SCALE GENOMIC DNA]</scope>
    <source>
        <strain evidence="10 11">AU10664</strain>
    </source>
</reference>
<evidence type="ECO:0000256" key="6">
    <source>
        <dbReference type="ARBA" id="ARBA00023152"/>
    </source>
</evidence>
<comment type="similarity">
    <text evidence="3 8 9">Belongs to the triosephosphate isomerase family.</text>
</comment>
<dbReference type="GO" id="GO:0005829">
    <property type="term" value="C:cytosol"/>
    <property type="evidence" value="ECO:0007669"/>
    <property type="project" value="TreeGrafter"/>
</dbReference>
<dbReference type="GO" id="GO:0006096">
    <property type="term" value="P:glycolytic process"/>
    <property type="evidence" value="ECO:0007669"/>
    <property type="project" value="UniProtKB-UniRule"/>
</dbReference>
<feature type="binding site" evidence="8">
    <location>
        <position position="226"/>
    </location>
    <ligand>
        <name>substrate</name>
    </ligand>
</feature>
<dbReference type="InterPro" id="IPR035990">
    <property type="entry name" value="TIM_sf"/>
</dbReference>
<evidence type="ECO:0000256" key="3">
    <source>
        <dbReference type="ARBA" id="ARBA00007422"/>
    </source>
</evidence>
<dbReference type="InterPro" id="IPR000652">
    <property type="entry name" value="Triosephosphate_isomerase"/>
</dbReference>
<dbReference type="HAMAP" id="MF_00147_B">
    <property type="entry name" value="TIM_B"/>
    <property type="match status" value="1"/>
</dbReference>
<proteinExistence type="inferred from homology"/>
<evidence type="ECO:0000256" key="5">
    <source>
        <dbReference type="ARBA" id="ARBA00022490"/>
    </source>
</evidence>
<dbReference type="STRING" id="463014.BAU07_07395"/>
<evidence type="ECO:0000313" key="10">
    <source>
        <dbReference type="EMBL" id="ANN76956.1"/>
    </source>
</evidence>
<sequence>MQGTQSGTRGATASAAQDGARARLVLGNWKMHGSLNDNAALLTALRAGAGAATCEIGVCVPFPYLAQVEVLLKGSAVSWGAQDISVHDKGAYTGEVSGAMLNDFGCRWALAGHSERRAMHAESDVLVAEKAKAALAVGLTPVVCVGETLAEREGGNTLGVIERQLEPVLDLGAEALGRMVLAYEPVWAIGTGRTATPEQAQEVHSAIRVALRGLGVPQVRVLYGGSVKAANAATLFAMPDIDGALVGGASLVADEFLRIAAI</sequence>
<comment type="function">
    <text evidence="8">Involved in the gluconeogenesis. Catalyzes stereospecifically the conversion of dihydroxyacetone phosphate (DHAP) to D-glyceraldehyde-3-phosphate (G3P).</text>
</comment>
<feature type="binding site" evidence="8">
    <location>
        <begin position="247"/>
        <end position="248"/>
    </location>
    <ligand>
        <name>substrate</name>
    </ligand>
</feature>
<feature type="binding site" evidence="8">
    <location>
        <position position="190"/>
    </location>
    <ligand>
        <name>substrate</name>
    </ligand>
</feature>
<dbReference type="NCBIfam" id="TIGR00419">
    <property type="entry name" value="tim"/>
    <property type="match status" value="1"/>
</dbReference>
<evidence type="ECO:0000256" key="7">
    <source>
        <dbReference type="ARBA" id="ARBA00023235"/>
    </source>
</evidence>
<dbReference type="FunFam" id="3.20.20.70:FF:000016">
    <property type="entry name" value="Triosephosphate isomerase"/>
    <property type="match status" value="1"/>
</dbReference>
<keyword evidence="6 8" id="KW-0324">Glycolysis</keyword>
<dbReference type="EC" id="5.3.1.1" evidence="8 9"/>
<dbReference type="GO" id="GO:0046166">
    <property type="term" value="P:glyceraldehyde-3-phosphate biosynthetic process"/>
    <property type="evidence" value="ECO:0007669"/>
    <property type="project" value="TreeGrafter"/>
</dbReference>
<dbReference type="RefSeq" id="WP_066655442.1">
    <property type="nucleotide sequence ID" value="NZ_CBCSCL010000019.1"/>
</dbReference>
<dbReference type="PANTHER" id="PTHR21139">
    <property type="entry name" value="TRIOSEPHOSPHATE ISOMERASE"/>
    <property type="match status" value="1"/>
</dbReference>
<comment type="pathway">
    <text evidence="1 8 9">Carbohydrate degradation; glycolysis; D-glyceraldehyde 3-phosphate from glycerone phosphate: step 1/1.</text>
</comment>
<dbReference type="SUPFAM" id="SSF51351">
    <property type="entry name" value="Triosephosphate isomerase (TIM)"/>
    <property type="match status" value="1"/>
</dbReference>
<dbReference type="UniPathway" id="UPA00109">
    <property type="reaction ID" value="UER00189"/>
</dbReference>
<dbReference type="GO" id="GO:0004807">
    <property type="term" value="F:triose-phosphate isomerase activity"/>
    <property type="evidence" value="ECO:0007669"/>
    <property type="project" value="UniProtKB-UniRule"/>
</dbReference>
<dbReference type="UniPathway" id="UPA00138"/>
<keyword evidence="4 8" id="KW-0312">Gluconeogenesis</keyword>
<dbReference type="EMBL" id="CP016172">
    <property type="protein sequence ID" value="ANN76956.1"/>
    <property type="molecule type" value="Genomic_DNA"/>
</dbReference>
<evidence type="ECO:0000256" key="2">
    <source>
        <dbReference type="ARBA" id="ARBA00004939"/>
    </source>
</evidence>
<keyword evidence="5 8" id="KW-0963">Cytoplasm</keyword>
<accession>A0A193GBW5</accession>
<evidence type="ECO:0000313" key="11">
    <source>
        <dbReference type="Proteomes" id="UP000091926"/>
    </source>
</evidence>
<dbReference type="KEGG" id="bfz:BAU07_07395"/>